<dbReference type="PANTHER" id="PTHR11727:SF7">
    <property type="entry name" value="DIMETHYLADENOSINE TRANSFERASE-RELATED"/>
    <property type="match status" value="1"/>
</dbReference>
<comment type="caution">
    <text evidence="7">The sequence shown here is derived from an EMBL/GenBank/DDBJ whole genome shotgun (WGS) entry which is preliminary data.</text>
</comment>
<dbReference type="Proteomes" id="UP000034293">
    <property type="component" value="Unassembled WGS sequence"/>
</dbReference>
<dbReference type="InterPro" id="IPR029063">
    <property type="entry name" value="SAM-dependent_MTases_sf"/>
</dbReference>
<protein>
    <submittedName>
        <fullName evidence="7">Ribosomal RNA small subunit methyltransferase A</fullName>
    </submittedName>
</protein>
<evidence type="ECO:0000256" key="4">
    <source>
        <dbReference type="ARBA" id="ARBA00022884"/>
    </source>
</evidence>
<organism evidence="7 8">
    <name type="scientific">Candidatus Woesebacteria bacterium GW2011_GWA1_40_43</name>
    <dbReference type="NCBI Taxonomy" id="1618553"/>
    <lineage>
        <taxon>Bacteria</taxon>
        <taxon>Candidatus Woeseibacteriota</taxon>
    </lineage>
</organism>
<dbReference type="Gene3D" id="3.40.50.150">
    <property type="entry name" value="Vaccinia Virus protein VP39"/>
    <property type="match status" value="1"/>
</dbReference>
<dbReference type="AlphaFoldDB" id="A0A0G0SJK2"/>
<comment type="similarity">
    <text evidence="5">Belongs to the class I-like SAM-binding methyltransferase superfamily. rRNA adenine N(6)-methyltransferase family.</text>
</comment>
<dbReference type="GO" id="GO:0003723">
    <property type="term" value="F:RNA binding"/>
    <property type="evidence" value="ECO:0007669"/>
    <property type="project" value="UniProtKB-UniRule"/>
</dbReference>
<feature type="binding site" evidence="5">
    <location>
        <position position="42"/>
    </location>
    <ligand>
        <name>S-adenosyl-L-methionine</name>
        <dbReference type="ChEBI" id="CHEBI:59789"/>
    </ligand>
</feature>
<keyword evidence="4 5" id="KW-0694">RNA-binding</keyword>
<evidence type="ECO:0000313" key="7">
    <source>
        <dbReference type="EMBL" id="KKR62556.1"/>
    </source>
</evidence>
<sequence length="186" mass="21713">MGKLEINPDPLKDQFFLTDDKIIKKIVEFANLERKDVVLEIGAGTGNLTKELAKRAGKVIVFEIDSRFKPFLSKLPKNVDVHYENAWDFVQMHGKFRKKKEYNKVVSNLPYSFIEPFLHNLTFLDYDKVILLVPNRFLKKTEKWGVFGSFFKPKVLLEVPKEKFFPIPGTDSTVIELVRLPYPHRN</sequence>
<evidence type="ECO:0000313" key="8">
    <source>
        <dbReference type="Proteomes" id="UP000034293"/>
    </source>
</evidence>
<dbReference type="InterPro" id="IPR001737">
    <property type="entry name" value="KsgA/Erm"/>
</dbReference>
<proteinExistence type="inferred from homology"/>
<dbReference type="CDD" id="cd02440">
    <property type="entry name" value="AdoMet_MTases"/>
    <property type="match status" value="1"/>
</dbReference>
<dbReference type="PROSITE" id="PS51689">
    <property type="entry name" value="SAM_RNA_A_N6_MT"/>
    <property type="match status" value="1"/>
</dbReference>
<evidence type="ECO:0000259" key="6">
    <source>
        <dbReference type="SMART" id="SM00650"/>
    </source>
</evidence>
<name>A0A0G0SJK2_9BACT</name>
<dbReference type="InterPro" id="IPR020596">
    <property type="entry name" value="rRNA_Ade_Mease_Trfase_CS"/>
</dbReference>
<feature type="binding site" evidence="5">
    <location>
        <position position="108"/>
    </location>
    <ligand>
        <name>S-adenosyl-L-methionine</name>
        <dbReference type="ChEBI" id="CHEBI:59789"/>
    </ligand>
</feature>
<dbReference type="PANTHER" id="PTHR11727">
    <property type="entry name" value="DIMETHYLADENOSINE TRANSFERASE"/>
    <property type="match status" value="1"/>
</dbReference>
<accession>A0A0G0SJK2</accession>
<evidence type="ECO:0000256" key="3">
    <source>
        <dbReference type="ARBA" id="ARBA00022691"/>
    </source>
</evidence>
<dbReference type="SMART" id="SM00650">
    <property type="entry name" value="rADc"/>
    <property type="match status" value="1"/>
</dbReference>
<dbReference type="SUPFAM" id="SSF53335">
    <property type="entry name" value="S-adenosyl-L-methionine-dependent methyltransferases"/>
    <property type="match status" value="1"/>
</dbReference>
<keyword evidence="3 5" id="KW-0949">S-adenosyl-L-methionine</keyword>
<dbReference type="GO" id="GO:0005829">
    <property type="term" value="C:cytosol"/>
    <property type="evidence" value="ECO:0007669"/>
    <property type="project" value="TreeGrafter"/>
</dbReference>
<dbReference type="PROSITE" id="PS01131">
    <property type="entry name" value="RRNA_A_DIMETH"/>
    <property type="match status" value="1"/>
</dbReference>
<keyword evidence="2 5" id="KW-0808">Transferase</keyword>
<dbReference type="InterPro" id="IPR020598">
    <property type="entry name" value="rRNA_Ade_methylase_Trfase_N"/>
</dbReference>
<evidence type="ECO:0000256" key="1">
    <source>
        <dbReference type="ARBA" id="ARBA00022603"/>
    </source>
</evidence>
<gene>
    <name evidence="7" type="ORF">UU02_C0044G0010</name>
</gene>
<comment type="caution">
    <text evidence="5">Lacks conserved residue(s) required for the propagation of feature annotation.</text>
</comment>
<feature type="binding site" evidence="5">
    <location>
        <position position="17"/>
    </location>
    <ligand>
        <name>S-adenosyl-L-methionine</name>
        <dbReference type="ChEBI" id="CHEBI:59789"/>
    </ligand>
</feature>
<evidence type="ECO:0000256" key="5">
    <source>
        <dbReference type="PROSITE-ProRule" id="PRU01026"/>
    </source>
</evidence>
<keyword evidence="1 5" id="KW-0489">Methyltransferase</keyword>
<feature type="binding site" evidence="5">
    <location>
        <position position="63"/>
    </location>
    <ligand>
        <name>S-adenosyl-L-methionine</name>
        <dbReference type="ChEBI" id="CHEBI:59789"/>
    </ligand>
</feature>
<dbReference type="Pfam" id="PF00398">
    <property type="entry name" value="RrnaAD"/>
    <property type="match status" value="1"/>
</dbReference>
<evidence type="ECO:0000256" key="2">
    <source>
        <dbReference type="ARBA" id="ARBA00022679"/>
    </source>
</evidence>
<reference evidence="7 8" key="1">
    <citation type="journal article" date="2015" name="Nature">
        <title>rRNA introns, odd ribosomes, and small enigmatic genomes across a large radiation of phyla.</title>
        <authorList>
            <person name="Brown C.T."/>
            <person name="Hug L.A."/>
            <person name="Thomas B.C."/>
            <person name="Sharon I."/>
            <person name="Castelle C.J."/>
            <person name="Singh A."/>
            <person name="Wilkins M.J."/>
            <person name="Williams K.H."/>
            <person name="Banfield J.F."/>
        </authorList>
    </citation>
    <scope>NUCLEOTIDE SEQUENCE [LARGE SCALE GENOMIC DNA]</scope>
</reference>
<feature type="domain" description="Ribosomal RNA adenine methylase transferase N-terminal" evidence="6">
    <location>
        <begin position="22"/>
        <end position="181"/>
    </location>
</feature>
<dbReference type="GO" id="GO:0000179">
    <property type="term" value="F:rRNA (adenine-N6,N6-)-dimethyltransferase activity"/>
    <property type="evidence" value="ECO:0007669"/>
    <property type="project" value="UniProtKB-UniRule"/>
</dbReference>
<dbReference type="EMBL" id="LBZA01000044">
    <property type="protein sequence ID" value="KKR62556.1"/>
    <property type="molecule type" value="Genomic_DNA"/>
</dbReference>